<protein>
    <recommendedName>
        <fullName evidence="1">SMODS-associated and fused to various effectors domain-containing protein</fullName>
    </recommendedName>
</protein>
<evidence type="ECO:0000259" key="1">
    <source>
        <dbReference type="Pfam" id="PF18145"/>
    </source>
</evidence>
<dbReference type="NCBIfam" id="NF033611">
    <property type="entry name" value="SAVED"/>
    <property type="match status" value="1"/>
</dbReference>
<comment type="caution">
    <text evidence="2">The sequence shown here is derived from an EMBL/GenBank/DDBJ whole genome shotgun (WGS) entry which is preliminary data.</text>
</comment>
<evidence type="ECO:0000313" key="2">
    <source>
        <dbReference type="EMBL" id="OEV19327.1"/>
    </source>
</evidence>
<reference evidence="2 3" key="1">
    <citation type="journal article" date="2016" name="Front. Microbiol.">
        <title>Comparative Genomics Analysis of Streptomyces Species Reveals Their Adaptation to the Marine Environment and Their Diversity at the Genomic Level.</title>
        <authorList>
            <person name="Tian X."/>
            <person name="Zhang Z."/>
            <person name="Yang T."/>
            <person name="Chen M."/>
            <person name="Li J."/>
            <person name="Chen F."/>
            <person name="Yang J."/>
            <person name="Li W."/>
            <person name="Zhang B."/>
            <person name="Zhang Z."/>
            <person name="Wu J."/>
            <person name="Zhang C."/>
            <person name="Long L."/>
            <person name="Xiao J."/>
        </authorList>
    </citation>
    <scope>NUCLEOTIDE SEQUENCE [LARGE SCALE GENOMIC DNA]</scope>
    <source>
        <strain evidence="2 3">SCSIO M10372</strain>
    </source>
</reference>
<dbReference type="Pfam" id="PF18145">
    <property type="entry name" value="SAVED"/>
    <property type="match status" value="1"/>
</dbReference>
<name>A0A1E7LSZ6_9ACTN</name>
<dbReference type="RefSeq" id="WP_070201808.1">
    <property type="nucleotide sequence ID" value="NZ_LJGZ01000086.1"/>
</dbReference>
<dbReference type="Proteomes" id="UP000175971">
    <property type="component" value="Unassembled WGS sequence"/>
</dbReference>
<dbReference type="PATRIC" id="fig|518642.7.peg.163"/>
<feature type="domain" description="SMODS-associated and fused to various effectors" evidence="1">
    <location>
        <begin position="316"/>
        <end position="487"/>
    </location>
</feature>
<keyword evidence="3" id="KW-1185">Reference proteome</keyword>
<dbReference type="InterPro" id="IPR040836">
    <property type="entry name" value="SAVED"/>
</dbReference>
<proteinExistence type="predicted"/>
<organism evidence="2 3">
    <name type="scientific">Streptomyces nanshensis</name>
    <dbReference type="NCBI Taxonomy" id="518642"/>
    <lineage>
        <taxon>Bacteria</taxon>
        <taxon>Bacillati</taxon>
        <taxon>Actinomycetota</taxon>
        <taxon>Actinomycetes</taxon>
        <taxon>Kitasatosporales</taxon>
        <taxon>Streptomycetaceae</taxon>
        <taxon>Streptomyces</taxon>
    </lineage>
</organism>
<accession>A0A1E7LSZ6</accession>
<gene>
    <name evidence="2" type="ORF">AN221_17525</name>
</gene>
<dbReference type="EMBL" id="LJGZ01000086">
    <property type="protein sequence ID" value="OEV19327.1"/>
    <property type="molecule type" value="Genomic_DNA"/>
</dbReference>
<evidence type="ECO:0000313" key="3">
    <source>
        <dbReference type="Proteomes" id="UP000175971"/>
    </source>
</evidence>
<sequence length="489" mass="53067">MPDLPAPSSTGVRIAGDRYQWLAAWQGCVAAVRDAALRAPNPVVAVGVEVDDAGNLDDVVLYRQAPPHTYMQVKYAADSSTPVNEDYLLKPSDRGGSSILRKMAQAWQQLTKDGTPVDLALLSNRSPDAEDPLVSLRDSRTQLLVPKAAQQGPKSKKGQARTRWADGAGLSEEMLLDLLRVLRFDLARDVMHLHEHLQMLMFAAGLRFDEEAMHAGADWVARQVADGQRRLSLADIREAIQALRLAAGSSRAVVSLATLKPDPMAEDADYAVDWTERFEGASAYLKRRPLAPATWAQLQEDIEAAPYRMPPGTTAVAVTGSLRLAPAFVVGAAFRMVTGADLAVVQRGQLWSSAEPYETPLPPAVDEHALDLGPDLAVAIAVATDPAQDVLDFLTEQQIPVSRLLVLRPPGGAKDNSIPDAATANALAVGIREHLRRACRPHAVIHLFQAGPMGLSLLLGNRWNRLRPTTVYEDVNAHQVYEKAFVIDA</sequence>
<dbReference type="AlphaFoldDB" id="A0A1E7LSZ6"/>
<dbReference type="OrthoDB" id="7776223at2"/>